<name>A0A645C2J1_9ZZZZ</name>
<gene>
    <name evidence="1" type="ORF">SDC9_118124</name>
</gene>
<dbReference type="AlphaFoldDB" id="A0A645C2J1"/>
<organism evidence="1">
    <name type="scientific">bioreactor metagenome</name>
    <dbReference type="NCBI Taxonomy" id="1076179"/>
    <lineage>
        <taxon>unclassified sequences</taxon>
        <taxon>metagenomes</taxon>
        <taxon>ecological metagenomes</taxon>
    </lineage>
</organism>
<sequence>MVATASPARAKRNSFSCTSAGISVLLTSCTSRPYIPNAGNPFCVCPAKAEARYTAPGRSVPLNPQIAFGISPSMSMVSNP</sequence>
<comment type="caution">
    <text evidence="1">The sequence shown here is derived from an EMBL/GenBank/DDBJ whole genome shotgun (WGS) entry which is preliminary data.</text>
</comment>
<protein>
    <submittedName>
        <fullName evidence="1">Uncharacterized protein</fullName>
    </submittedName>
</protein>
<accession>A0A645C2J1</accession>
<proteinExistence type="predicted"/>
<dbReference type="EMBL" id="VSSQ01023938">
    <property type="protein sequence ID" value="MPM71161.1"/>
    <property type="molecule type" value="Genomic_DNA"/>
</dbReference>
<evidence type="ECO:0000313" key="1">
    <source>
        <dbReference type="EMBL" id="MPM71161.1"/>
    </source>
</evidence>
<reference evidence="1" key="1">
    <citation type="submission" date="2019-08" db="EMBL/GenBank/DDBJ databases">
        <authorList>
            <person name="Kucharzyk K."/>
            <person name="Murdoch R.W."/>
            <person name="Higgins S."/>
            <person name="Loffler F."/>
        </authorList>
    </citation>
    <scope>NUCLEOTIDE SEQUENCE</scope>
</reference>